<dbReference type="EMBL" id="JABWAB010000003">
    <property type="protein sequence ID" value="KAF6057888.1"/>
    <property type="molecule type" value="Genomic_DNA"/>
</dbReference>
<dbReference type="InterPro" id="IPR036388">
    <property type="entry name" value="WH-like_DNA-bd_sf"/>
</dbReference>
<organism evidence="3 4">
    <name type="scientific">Candida parapsilosis</name>
    <name type="common">Yeast</name>
    <dbReference type="NCBI Taxonomy" id="5480"/>
    <lineage>
        <taxon>Eukaryota</taxon>
        <taxon>Fungi</taxon>
        <taxon>Dikarya</taxon>
        <taxon>Ascomycota</taxon>
        <taxon>Saccharomycotina</taxon>
        <taxon>Pichiomycetes</taxon>
        <taxon>Debaryomycetaceae</taxon>
        <taxon>Candida/Lodderomyces clade</taxon>
        <taxon>Candida</taxon>
    </lineage>
</organism>
<evidence type="ECO:0000313" key="4">
    <source>
        <dbReference type="Proteomes" id="UP000590412"/>
    </source>
</evidence>
<evidence type="ECO:0000259" key="2">
    <source>
        <dbReference type="Pfam" id="PF01399"/>
    </source>
</evidence>
<evidence type="ECO:0000313" key="3">
    <source>
        <dbReference type="EMBL" id="KAF6057888.1"/>
    </source>
</evidence>
<dbReference type="InterPro" id="IPR045114">
    <property type="entry name" value="Csn12-like"/>
</dbReference>
<dbReference type="PANTHER" id="PTHR12732">
    <property type="entry name" value="UNCHARACTERIZED PROTEASOME COMPONENT REGION PCI-CONTAINING"/>
    <property type="match status" value="1"/>
</dbReference>
<dbReference type="AlphaFoldDB" id="A0A8X7NP73"/>
<dbReference type="PANTHER" id="PTHR12732:SF0">
    <property type="entry name" value="PCI DOMAIN-CONTAINING PROTEIN 2"/>
    <property type="match status" value="1"/>
</dbReference>
<reference evidence="3" key="1">
    <citation type="submission" date="2020-03" db="EMBL/GenBank/DDBJ databases">
        <title>FDA dAtabase for Regulatory Grade micrObial Sequences (FDA-ARGOS): Supporting development and validation of Infectious Disease Dx tests.</title>
        <authorList>
            <person name="Campos J."/>
            <person name="Goldberg B."/>
            <person name="Tallon L."/>
            <person name="Sadzewicz L."/>
            <person name="Vavikolanu K."/>
            <person name="Mehta A."/>
            <person name="Aluvathingal J."/>
            <person name="Nadendla S."/>
            <person name="Nandy P."/>
            <person name="Geyer C."/>
            <person name="Yan Y."/>
            <person name="Sichtig H."/>
        </authorList>
    </citation>
    <scope>NUCLEOTIDE SEQUENCE [LARGE SCALE GENOMIC DNA]</scope>
    <source>
        <strain evidence="3">FDAARGOS_652</strain>
    </source>
</reference>
<dbReference type="Proteomes" id="UP000590412">
    <property type="component" value="Unassembled WGS sequence"/>
</dbReference>
<dbReference type="GO" id="GO:0003690">
    <property type="term" value="F:double-stranded DNA binding"/>
    <property type="evidence" value="ECO:0007669"/>
    <property type="project" value="InterPro"/>
</dbReference>
<dbReference type="InterPro" id="IPR000717">
    <property type="entry name" value="PCI_dom"/>
</dbReference>
<evidence type="ECO:0000256" key="1">
    <source>
        <dbReference type="ARBA" id="ARBA00025771"/>
    </source>
</evidence>
<comment type="caution">
    <text evidence="3">The sequence shown here is derived from an EMBL/GenBank/DDBJ whole genome shotgun (WGS) entry which is preliminary data.</text>
</comment>
<sequence>MDGLNNYLQQVERSIEKKNSKKLRRLLSVLEQQDKSQARAEFPDPTEFDLYKLNKFGPVVSCYIRTAKSMCIEQSSITCFENSNQLCANLIRASEQLEGNWIMPVIISCFGELMMFYIVTERYHHEDLNQILLESSNAFDEGAFVPQKTSRLEKLINTFKMGFNLSNNDKTMDVRLSKRNDLYFFLANLIKLYFKMGKLALAKSAINSLKSGNKLLPNMMANTRTCQNAITYSYYQALVSLDDGKFLESEEALNKAMSLIANYKEKKSNQLRRILLILIPLKLYNQGKIPHESVWQRFPDLKTMYHDNFLDAICTGNLYKYEQCMNRYQLVLLKNHLYILMELLRQFVQLMVMHKTYKITSELQNDEKTTPISAFKLGLELSMHYNERGEESEEKDAPTHQVSDLEVETIVANLITQGYIRGYVSNTNRVVVFSKSCPFPKITEVKVEGKD</sequence>
<name>A0A8X7NP73_CANPA</name>
<proteinExistence type="inferred from homology"/>
<accession>A0A8X7NP73</accession>
<dbReference type="GO" id="GO:0003723">
    <property type="term" value="F:RNA binding"/>
    <property type="evidence" value="ECO:0007669"/>
    <property type="project" value="InterPro"/>
</dbReference>
<comment type="similarity">
    <text evidence="1">Belongs to the CSN12 family.</text>
</comment>
<dbReference type="Pfam" id="PF01399">
    <property type="entry name" value="PCI"/>
    <property type="match status" value="1"/>
</dbReference>
<dbReference type="Gene3D" id="1.10.10.10">
    <property type="entry name" value="Winged helix-like DNA-binding domain superfamily/Winged helix DNA-binding domain"/>
    <property type="match status" value="1"/>
</dbReference>
<dbReference type="SMART" id="SM00753">
    <property type="entry name" value="PAM"/>
    <property type="match status" value="1"/>
</dbReference>
<gene>
    <name evidence="3" type="ORF">FOB60_002443</name>
</gene>
<feature type="domain" description="PCI" evidence="2">
    <location>
        <begin position="400"/>
        <end position="435"/>
    </location>
</feature>
<protein>
    <submittedName>
        <fullName evidence="3">PCI domain family protein</fullName>
    </submittedName>
</protein>